<dbReference type="OrthoDB" id="256753at2"/>
<feature type="domain" description="Zinc-ribbon" evidence="1">
    <location>
        <begin position="3"/>
        <end position="96"/>
    </location>
</feature>
<name>A0A517XR41_9BACT</name>
<dbReference type="EMBL" id="CP036273">
    <property type="protein sequence ID" value="QDU19973.1"/>
    <property type="molecule type" value="Genomic_DNA"/>
</dbReference>
<accession>A0A517XR41</accession>
<dbReference type="Pfam" id="PF10005">
    <property type="entry name" value="Zn_ribbon_DZR_6"/>
    <property type="match status" value="1"/>
</dbReference>
<proteinExistence type="predicted"/>
<dbReference type="AlphaFoldDB" id="A0A517XR41"/>
<evidence type="ECO:0000313" key="2">
    <source>
        <dbReference type="EMBL" id="QDU19973.1"/>
    </source>
</evidence>
<organism evidence="2 3">
    <name type="scientific">Urbifossiella limnaea</name>
    <dbReference type="NCBI Taxonomy" id="2528023"/>
    <lineage>
        <taxon>Bacteria</taxon>
        <taxon>Pseudomonadati</taxon>
        <taxon>Planctomycetota</taxon>
        <taxon>Planctomycetia</taxon>
        <taxon>Gemmatales</taxon>
        <taxon>Gemmataceae</taxon>
        <taxon>Urbifossiella</taxon>
    </lineage>
</organism>
<dbReference type="InterPro" id="IPR011201">
    <property type="entry name" value="Zinc-ribbon_6_bact"/>
</dbReference>
<protein>
    <recommendedName>
        <fullName evidence="1">Zinc-ribbon domain-containing protein</fullName>
    </recommendedName>
</protein>
<reference evidence="2 3" key="1">
    <citation type="submission" date="2019-02" db="EMBL/GenBank/DDBJ databases">
        <title>Deep-cultivation of Planctomycetes and their phenomic and genomic characterization uncovers novel biology.</title>
        <authorList>
            <person name="Wiegand S."/>
            <person name="Jogler M."/>
            <person name="Boedeker C."/>
            <person name="Pinto D."/>
            <person name="Vollmers J."/>
            <person name="Rivas-Marin E."/>
            <person name="Kohn T."/>
            <person name="Peeters S.H."/>
            <person name="Heuer A."/>
            <person name="Rast P."/>
            <person name="Oberbeckmann S."/>
            <person name="Bunk B."/>
            <person name="Jeske O."/>
            <person name="Meyerdierks A."/>
            <person name="Storesund J.E."/>
            <person name="Kallscheuer N."/>
            <person name="Luecker S."/>
            <person name="Lage O.M."/>
            <person name="Pohl T."/>
            <person name="Merkel B.J."/>
            <person name="Hornburger P."/>
            <person name="Mueller R.-W."/>
            <person name="Bruemmer F."/>
            <person name="Labrenz M."/>
            <person name="Spormann A.M."/>
            <person name="Op den Camp H."/>
            <person name="Overmann J."/>
            <person name="Amann R."/>
            <person name="Jetten M.S.M."/>
            <person name="Mascher T."/>
            <person name="Medema M.H."/>
            <person name="Devos D.P."/>
            <person name="Kaster A.-K."/>
            <person name="Ovreas L."/>
            <person name="Rohde M."/>
            <person name="Galperin M.Y."/>
            <person name="Jogler C."/>
        </authorList>
    </citation>
    <scope>NUCLEOTIDE SEQUENCE [LARGE SCALE GENOMIC DNA]</scope>
    <source>
        <strain evidence="2 3">ETA_A1</strain>
    </source>
</reference>
<dbReference type="KEGG" id="uli:ETAA1_19130"/>
<dbReference type="Proteomes" id="UP000319576">
    <property type="component" value="Chromosome"/>
</dbReference>
<sequence length="362" mass="40973">MKVFRCDHCRHLVFFENVQCVACNHSLAFLPDLRLIGSLDPAGEGLFTSPIERSAPAYRLCANYVSNNVCNWAVPADDPDPLCPSCRLSSVIPDLDVPGHREKWYKVEVAKRRLVYTLMALRLPLVMKELDPEHGLAFEFKADPANPTLPRVLTGHADGVITLNIAEAEDAERERVRALFGEPYRTLVGHFRHESGHYYWDRLVKDSPRIGAFRELFGDDRESYGDALKRHHVNGPPADWRDRFVSAYASVHAWEDWAETWAHYLHIVDSLETAAACGVRLRPPRPGDPALRAIPDPLDDEYEPFPDLMESWLPLTYMLNNLNRGLGLSDAYPFVLTDQAVAKLRFVHDTVWEGRTPAAPPA</sequence>
<keyword evidence="3" id="KW-1185">Reference proteome</keyword>
<evidence type="ECO:0000259" key="1">
    <source>
        <dbReference type="Pfam" id="PF10005"/>
    </source>
</evidence>
<dbReference type="InterPro" id="IPR031321">
    <property type="entry name" value="UCP012641"/>
</dbReference>
<dbReference type="Pfam" id="PF15887">
    <property type="entry name" value="Peptidase_Mx"/>
    <property type="match status" value="1"/>
</dbReference>
<dbReference type="RefSeq" id="WP_145236760.1">
    <property type="nucleotide sequence ID" value="NZ_CP036273.1"/>
</dbReference>
<gene>
    <name evidence="2" type="ORF">ETAA1_19130</name>
</gene>
<evidence type="ECO:0000313" key="3">
    <source>
        <dbReference type="Proteomes" id="UP000319576"/>
    </source>
</evidence>
<dbReference type="PIRSF" id="PIRSF012641">
    <property type="entry name" value="UCP012641"/>
    <property type="match status" value="1"/>
</dbReference>